<evidence type="ECO:0000256" key="1">
    <source>
        <dbReference type="SAM" id="MobiDB-lite"/>
    </source>
</evidence>
<dbReference type="Pfam" id="PF17231">
    <property type="entry name" value="DUF5305"/>
    <property type="match status" value="1"/>
</dbReference>
<dbReference type="OrthoDB" id="270764at2157"/>
<dbReference type="KEGG" id="naj:B1756_18250"/>
<evidence type="ECO:0000313" key="3">
    <source>
        <dbReference type="EMBL" id="ARS91471.1"/>
    </source>
</evidence>
<accession>A0A2Z2HW54</accession>
<keyword evidence="2" id="KW-0472">Membrane</keyword>
<name>A0A2Z2HW54_9EURY</name>
<keyword evidence="2" id="KW-0812">Transmembrane</keyword>
<protein>
    <recommendedName>
        <fullName evidence="5">DUF5305 domain-containing protein</fullName>
    </recommendedName>
</protein>
<keyword evidence="4" id="KW-1185">Reference proteome</keyword>
<gene>
    <name evidence="3" type="ORF">B1756_18250</name>
</gene>
<dbReference type="InterPro" id="IPR035185">
    <property type="entry name" value="DUF5305"/>
</dbReference>
<feature type="transmembrane region" description="Helical" evidence="2">
    <location>
        <begin position="243"/>
        <end position="266"/>
    </location>
</feature>
<reference evidence="4" key="1">
    <citation type="submission" date="2017-02" db="EMBL/GenBank/DDBJ databases">
        <title>Natronthermophilus aegyptiacus gen. nov.,sp. nov., an aerobic, extremely halophilic alkalithermophilic archaeon isolated from the athalassohaline Wadi An Natrun, Egypt.</title>
        <authorList>
            <person name="Zhao B."/>
        </authorList>
    </citation>
    <scope>NUCLEOTIDE SEQUENCE [LARGE SCALE GENOMIC DNA]</scope>
    <source>
        <strain evidence="4">JW/NM-HA 15</strain>
    </source>
</reference>
<dbReference type="GeneID" id="32896057"/>
<dbReference type="Proteomes" id="UP000250088">
    <property type="component" value="Chromosome"/>
</dbReference>
<feature type="region of interest" description="Disordered" evidence="1">
    <location>
        <begin position="344"/>
        <end position="364"/>
    </location>
</feature>
<organism evidence="3 4">
    <name type="scientific">Natrarchaeobaculum aegyptiacum</name>
    <dbReference type="NCBI Taxonomy" id="745377"/>
    <lineage>
        <taxon>Archaea</taxon>
        <taxon>Methanobacteriati</taxon>
        <taxon>Methanobacteriota</taxon>
        <taxon>Stenosarchaea group</taxon>
        <taxon>Halobacteria</taxon>
        <taxon>Halobacteriales</taxon>
        <taxon>Natrialbaceae</taxon>
        <taxon>Natrarchaeobaculum</taxon>
    </lineage>
</organism>
<keyword evidence="2" id="KW-1133">Transmembrane helix</keyword>
<feature type="region of interest" description="Disordered" evidence="1">
    <location>
        <begin position="218"/>
        <end position="237"/>
    </location>
</feature>
<dbReference type="EMBL" id="CP019893">
    <property type="protein sequence ID" value="ARS91471.1"/>
    <property type="molecule type" value="Genomic_DNA"/>
</dbReference>
<sequence>MNESLLRARVRLFDRRQLVVLAAVCLLCLGGWLTYTAYGTSEEVVKQQTTERLTVTGTLSHGATVVEPTTVYGNDNETTVADEPLYYQSVSPTTHGDVAVDYDAESSENVTVTIDLEADVRAVDDDDTVYWNISEPLADVEQSDVEPGETVSAPFEINVTDLEGRIDEIEHELDASPGETHPSLDVTVSLEGTVEGEPVSETWNHQIDVEIDESTYSFDSDDSFTEPVTDTTTVTSTESPGPIYTVGGPFLSTLGVVVGGVVLWIIRYPPSNAHRRWIDYRDSRTEFDDVIVRANLLPVGDLSFAEIMTLEELAILAIDIDSVVLEARDGDRYVVSDRDRTYVYHPPPEPWNQSEPDAVPADER</sequence>
<feature type="compositionally biased region" description="Low complexity" evidence="1">
    <location>
        <begin position="225"/>
        <end position="237"/>
    </location>
</feature>
<evidence type="ECO:0000313" key="4">
    <source>
        <dbReference type="Proteomes" id="UP000250088"/>
    </source>
</evidence>
<dbReference type="RefSeq" id="WP_086889840.1">
    <property type="nucleotide sequence ID" value="NZ_CP019893.1"/>
</dbReference>
<proteinExistence type="predicted"/>
<evidence type="ECO:0000256" key="2">
    <source>
        <dbReference type="SAM" id="Phobius"/>
    </source>
</evidence>
<evidence type="ECO:0008006" key="5">
    <source>
        <dbReference type="Google" id="ProtNLM"/>
    </source>
</evidence>
<dbReference type="AlphaFoldDB" id="A0A2Z2HW54"/>